<dbReference type="EMBL" id="JACTAG010000002">
    <property type="protein sequence ID" value="MBD3665779.1"/>
    <property type="molecule type" value="Genomic_DNA"/>
</dbReference>
<reference evidence="1" key="1">
    <citation type="submission" date="2020-08" db="EMBL/GenBank/DDBJ databases">
        <title>Sulfitobacter aestuariivivens sp. nov., isolated from a tidal flat.</title>
        <authorList>
            <person name="Park S."/>
            <person name="Yoon J.-H."/>
        </authorList>
    </citation>
    <scope>NUCLEOTIDE SEQUENCE</scope>
    <source>
        <strain evidence="1">TSTF-M16</strain>
    </source>
</reference>
<dbReference type="AlphaFoldDB" id="A0A927D6E9"/>
<sequence>MLRRSFAEFPGQKPEEYVDDYPALDLRSSLRGPLICEGVIFGPMGRVTSRFVADFHPVWDGDTCVMKEEFRYDDGSKQLREWTLKFASDGTFVATAPDVPGQGTGKQAGPTVCLTYQIKMPEDAGGHVLSTVDWMYLTPSGTIVNRSQFRKFGFRVAELVATIRPVTST</sequence>
<accession>A0A927D6E9</accession>
<dbReference type="InterPro" id="IPR024409">
    <property type="entry name" value="DUF3833"/>
</dbReference>
<name>A0A927D6E9_9RHOB</name>
<keyword evidence="2" id="KW-1185">Reference proteome</keyword>
<proteinExistence type="predicted"/>
<dbReference type="Pfam" id="PF12915">
    <property type="entry name" value="DUF3833"/>
    <property type="match status" value="1"/>
</dbReference>
<comment type="caution">
    <text evidence="1">The sequence shown here is derived from an EMBL/GenBank/DDBJ whole genome shotgun (WGS) entry which is preliminary data.</text>
</comment>
<evidence type="ECO:0000313" key="2">
    <source>
        <dbReference type="Proteomes" id="UP000635142"/>
    </source>
</evidence>
<evidence type="ECO:0000313" key="1">
    <source>
        <dbReference type="EMBL" id="MBD3665779.1"/>
    </source>
</evidence>
<dbReference type="Proteomes" id="UP000635142">
    <property type="component" value="Unassembled WGS sequence"/>
</dbReference>
<protein>
    <submittedName>
        <fullName evidence="1">DUF3833 family protein</fullName>
    </submittedName>
</protein>
<gene>
    <name evidence="1" type="ORF">H9Q16_17725</name>
</gene>
<organism evidence="1 2">
    <name type="scientific">Sulfitobacter aestuariivivens</name>
    <dbReference type="NCBI Taxonomy" id="2766981"/>
    <lineage>
        <taxon>Bacteria</taxon>
        <taxon>Pseudomonadati</taxon>
        <taxon>Pseudomonadota</taxon>
        <taxon>Alphaproteobacteria</taxon>
        <taxon>Rhodobacterales</taxon>
        <taxon>Roseobacteraceae</taxon>
        <taxon>Sulfitobacter</taxon>
    </lineage>
</organism>
<dbReference type="RefSeq" id="WP_191076846.1">
    <property type="nucleotide sequence ID" value="NZ_JACTAG010000002.1"/>
</dbReference>